<sequence>MYGYALIIFSHPTFAVYTPALSMLVVFSSAVHQVIFTLLSSMPFAIGQVQDAGLIFLSTMAPSIYNSLGEDASTEAKVATTVVTIDIATASLDVCLVIMGRLNLAAFACYLPRPVIGGYLTFIGLFCLYAGLALCTGLLVNDFTSMLKLFDDGHNVLLCLPGVVGGALLLVISQQFRNPFVLSTAIVVMPLFFFLVLAIGSISLDEARDDGWVDPIAESASVSELINLFDFSLVHWDQVPKQLVTWVDMVFIVTFSSSLDVVAIEIDMGSKLKINHELETVGWSNVVSGLLGGYTGSYIFSQTIFTCRSKTNSRIVGVCVILSEFSIVAAPVYIMSYVPRFFLAATLVFVALDLMLEWLVLVYHKMSLRDDVDIVVKCLDGSPALDPNAVPTEFVVMDFSRVSGMDLSTAARSAF</sequence>
<accession>A0A8T1VSZ8</accession>
<evidence type="ECO:0000256" key="2">
    <source>
        <dbReference type="ARBA" id="ARBA00022692"/>
    </source>
</evidence>
<proteinExistence type="predicted"/>
<feature type="transmembrane region" description="Helical" evidence="5">
    <location>
        <begin position="88"/>
        <end position="111"/>
    </location>
</feature>
<organism evidence="7 8">
    <name type="scientific">Phytophthora boehmeriae</name>
    <dbReference type="NCBI Taxonomy" id="109152"/>
    <lineage>
        <taxon>Eukaryota</taxon>
        <taxon>Sar</taxon>
        <taxon>Stramenopiles</taxon>
        <taxon>Oomycota</taxon>
        <taxon>Peronosporomycetes</taxon>
        <taxon>Peronosporales</taxon>
        <taxon>Peronosporaceae</taxon>
        <taxon>Phytophthora</taxon>
    </lineage>
</organism>
<dbReference type="InterPro" id="IPR052706">
    <property type="entry name" value="Membrane-Transporter-like"/>
</dbReference>
<keyword evidence="3 5" id="KW-1133">Transmembrane helix</keyword>
<comment type="caution">
    <text evidence="7">The sequence shown here is derived from an EMBL/GenBank/DDBJ whole genome shotgun (WGS) entry which is preliminary data.</text>
</comment>
<evidence type="ECO:0000313" key="8">
    <source>
        <dbReference type="Proteomes" id="UP000693981"/>
    </source>
</evidence>
<keyword evidence="2 5" id="KW-0812">Transmembrane</keyword>
<feature type="domain" description="SLC26A/SulP transporter" evidence="6">
    <location>
        <begin position="26"/>
        <end position="360"/>
    </location>
</feature>
<protein>
    <recommendedName>
        <fullName evidence="6">SLC26A/SulP transporter domain-containing protein</fullName>
    </recommendedName>
</protein>
<feature type="transmembrane region" description="Helical" evidence="5">
    <location>
        <begin position="315"/>
        <end position="335"/>
    </location>
</feature>
<dbReference type="PANTHER" id="PTHR43310:SF2">
    <property type="entry name" value="SLC26A_SULP TRANSPORTER DOMAIN-CONTAINING PROTEIN"/>
    <property type="match status" value="1"/>
</dbReference>
<feature type="transmembrane region" description="Helical" evidence="5">
    <location>
        <begin position="180"/>
        <end position="204"/>
    </location>
</feature>
<dbReference type="PANTHER" id="PTHR43310">
    <property type="entry name" value="SULFATE TRANSPORTER YBAR-RELATED"/>
    <property type="match status" value="1"/>
</dbReference>
<comment type="subcellular location">
    <subcellularLocation>
        <location evidence="1">Membrane</location>
        <topology evidence="1">Multi-pass membrane protein</topology>
    </subcellularLocation>
</comment>
<keyword evidence="8" id="KW-1185">Reference proteome</keyword>
<evidence type="ECO:0000256" key="1">
    <source>
        <dbReference type="ARBA" id="ARBA00004141"/>
    </source>
</evidence>
<feature type="transmembrane region" description="Helical" evidence="5">
    <location>
        <begin position="20"/>
        <end position="39"/>
    </location>
</feature>
<evidence type="ECO:0000256" key="5">
    <source>
        <dbReference type="SAM" id="Phobius"/>
    </source>
</evidence>
<keyword evidence="4 5" id="KW-0472">Membrane</keyword>
<feature type="transmembrane region" description="Helical" evidence="5">
    <location>
        <begin position="341"/>
        <end position="363"/>
    </location>
</feature>
<name>A0A8T1VSZ8_9STRA</name>
<dbReference type="EMBL" id="JAGDFL010000597">
    <property type="protein sequence ID" value="KAG7384475.1"/>
    <property type="molecule type" value="Genomic_DNA"/>
</dbReference>
<dbReference type="InterPro" id="IPR011547">
    <property type="entry name" value="SLC26A/SulP_dom"/>
</dbReference>
<evidence type="ECO:0000259" key="6">
    <source>
        <dbReference type="Pfam" id="PF00916"/>
    </source>
</evidence>
<dbReference type="AlphaFoldDB" id="A0A8T1VSZ8"/>
<feature type="transmembrane region" description="Helical" evidence="5">
    <location>
        <begin position="118"/>
        <end position="141"/>
    </location>
</feature>
<dbReference type="GO" id="GO:0016020">
    <property type="term" value="C:membrane"/>
    <property type="evidence" value="ECO:0007669"/>
    <property type="project" value="UniProtKB-SubCell"/>
</dbReference>
<reference evidence="7" key="1">
    <citation type="submission" date="2021-02" db="EMBL/GenBank/DDBJ databases">
        <authorList>
            <person name="Palmer J.M."/>
        </authorList>
    </citation>
    <scope>NUCLEOTIDE SEQUENCE</scope>
    <source>
        <strain evidence="7">SCRP23</strain>
    </source>
</reference>
<dbReference type="Proteomes" id="UP000693981">
    <property type="component" value="Unassembled WGS sequence"/>
</dbReference>
<evidence type="ECO:0000256" key="3">
    <source>
        <dbReference type="ARBA" id="ARBA00022989"/>
    </source>
</evidence>
<gene>
    <name evidence="7" type="ORF">PHYBOEH_009432</name>
</gene>
<feature type="transmembrane region" description="Helical" evidence="5">
    <location>
        <begin position="243"/>
        <end position="264"/>
    </location>
</feature>
<dbReference type="Pfam" id="PF00916">
    <property type="entry name" value="Sulfate_transp"/>
    <property type="match status" value="1"/>
</dbReference>
<evidence type="ECO:0000313" key="7">
    <source>
        <dbReference type="EMBL" id="KAG7384475.1"/>
    </source>
</evidence>
<evidence type="ECO:0000256" key="4">
    <source>
        <dbReference type="ARBA" id="ARBA00023136"/>
    </source>
</evidence>
<feature type="transmembrane region" description="Helical" evidence="5">
    <location>
        <begin position="153"/>
        <end position="173"/>
    </location>
</feature>
<dbReference type="OrthoDB" id="409725at2759"/>